<feature type="compositionally biased region" description="Basic residues" evidence="9">
    <location>
        <begin position="217"/>
        <end position="226"/>
    </location>
</feature>
<dbReference type="Proteomes" id="UP000887574">
    <property type="component" value="Unplaced"/>
</dbReference>
<protein>
    <submittedName>
        <fullName evidence="12">Homeobox domain-containing protein</fullName>
    </submittedName>
</protein>
<accession>A0A915D6M4</accession>
<organism evidence="11 12">
    <name type="scientific">Ditylenchus dipsaci</name>
    <dbReference type="NCBI Taxonomy" id="166011"/>
    <lineage>
        <taxon>Eukaryota</taxon>
        <taxon>Metazoa</taxon>
        <taxon>Ecdysozoa</taxon>
        <taxon>Nematoda</taxon>
        <taxon>Chromadorea</taxon>
        <taxon>Rhabditida</taxon>
        <taxon>Tylenchina</taxon>
        <taxon>Tylenchomorpha</taxon>
        <taxon>Sphaerularioidea</taxon>
        <taxon>Anguinidae</taxon>
        <taxon>Anguininae</taxon>
        <taxon>Ditylenchus</taxon>
    </lineage>
</organism>
<dbReference type="GO" id="GO:0000981">
    <property type="term" value="F:DNA-binding transcription factor activity, RNA polymerase II-specific"/>
    <property type="evidence" value="ECO:0007669"/>
    <property type="project" value="InterPro"/>
</dbReference>
<dbReference type="GO" id="GO:0005634">
    <property type="term" value="C:nucleus"/>
    <property type="evidence" value="ECO:0007669"/>
    <property type="project" value="UniProtKB-SubCell"/>
</dbReference>
<evidence type="ECO:0000313" key="12">
    <source>
        <dbReference type="WBParaSite" id="jg16289"/>
    </source>
</evidence>
<reference evidence="12" key="1">
    <citation type="submission" date="2022-11" db="UniProtKB">
        <authorList>
            <consortium name="WormBaseParasite"/>
        </authorList>
    </citation>
    <scope>IDENTIFICATION</scope>
</reference>
<keyword evidence="5 7" id="KW-0371">Homeobox</keyword>
<comment type="similarity">
    <text evidence="2">Belongs to the SIX/Sine oculis homeobox family.</text>
</comment>
<evidence type="ECO:0000256" key="4">
    <source>
        <dbReference type="ARBA" id="ARBA00023125"/>
    </source>
</evidence>
<dbReference type="GO" id="GO:0000978">
    <property type="term" value="F:RNA polymerase II cis-regulatory region sequence-specific DNA binding"/>
    <property type="evidence" value="ECO:0007669"/>
    <property type="project" value="TreeGrafter"/>
</dbReference>
<dbReference type="GO" id="GO:0005667">
    <property type="term" value="C:transcription regulator complex"/>
    <property type="evidence" value="ECO:0007669"/>
    <property type="project" value="TreeGrafter"/>
</dbReference>
<feature type="domain" description="Homeobox" evidence="10">
    <location>
        <begin position="123"/>
        <end position="183"/>
    </location>
</feature>
<dbReference type="InterPro" id="IPR031701">
    <property type="entry name" value="SIX1_SD"/>
</dbReference>
<feature type="region of interest" description="Disordered" evidence="9">
    <location>
        <begin position="144"/>
        <end position="237"/>
    </location>
</feature>
<feature type="compositionally biased region" description="Basic and acidic residues" evidence="9">
    <location>
        <begin position="180"/>
        <end position="189"/>
    </location>
</feature>
<feature type="compositionally biased region" description="Polar residues" evidence="9">
    <location>
        <begin position="227"/>
        <end position="237"/>
    </location>
</feature>
<dbReference type="PANTHER" id="PTHR10390">
    <property type="entry name" value="HOMEOBOX PROTEIN SIX"/>
    <property type="match status" value="1"/>
</dbReference>
<keyword evidence="4 7" id="KW-0238">DNA-binding</keyword>
<proteinExistence type="inferred from homology"/>
<dbReference type="SMART" id="SM00389">
    <property type="entry name" value="HOX"/>
    <property type="match status" value="1"/>
</dbReference>
<evidence type="ECO:0000256" key="3">
    <source>
        <dbReference type="ARBA" id="ARBA00022473"/>
    </source>
</evidence>
<dbReference type="PROSITE" id="PS00027">
    <property type="entry name" value="HOMEOBOX_1"/>
    <property type="match status" value="1"/>
</dbReference>
<evidence type="ECO:0000256" key="5">
    <source>
        <dbReference type="ARBA" id="ARBA00023155"/>
    </source>
</evidence>
<dbReference type="InterPro" id="IPR009057">
    <property type="entry name" value="Homeodomain-like_sf"/>
</dbReference>
<evidence type="ECO:0000313" key="11">
    <source>
        <dbReference type="Proteomes" id="UP000887574"/>
    </source>
</evidence>
<evidence type="ECO:0000256" key="1">
    <source>
        <dbReference type="ARBA" id="ARBA00004123"/>
    </source>
</evidence>
<keyword evidence="11" id="KW-1185">Reference proteome</keyword>
<dbReference type="PROSITE" id="PS50071">
    <property type="entry name" value="HOMEOBOX_2"/>
    <property type="match status" value="1"/>
</dbReference>
<feature type="compositionally biased region" description="Polar residues" evidence="9">
    <location>
        <begin position="162"/>
        <end position="173"/>
    </location>
</feature>
<evidence type="ECO:0000256" key="6">
    <source>
        <dbReference type="ARBA" id="ARBA00023242"/>
    </source>
</evidence>
<feature type="DNA-binding region" description="Homeobox" evidence="7">
    <location>
        <begin position="125"/>
        <end position="184"/>
    </location>
</feature>
<dbReference type="Pfam" id="PF16878">
    <property type="entry name" value="SIX1_SD"/>
    <property type="match status" value="1"/>
</dbReference>
<dbReference type="CDD" id="cd00086">
    <property type="entry name" value="homeodomain"/>
    <property type="match status" value="1"/>
</dbReference>
<dbReference type="Gene3D" id="1.10.10.60">
    <property type="entry name" value="Homeodomain-like"/>
    <property type="match status" value="1"/>
</dbReference>
<dbReference type="AlphaFoldDB" id="A0A915D6M4"/>
<evidence type="ECO:0000256" key="2">
    <source>
        <dbReference type="ARBA" id="ARBA00008161"/>
    </source>
</evidence>
<evidence type="ECO:0000256" key="8">
    <source>
        <dbReference type="RuleBase" id="RU000682"/>
    </source>
</evidence>
<dbReference type="PANTHER" id="PTHR10390:SF61">
    <property type="entry name" value="HOMEOBOX PROTEIN SIX2"/>
    <property type="match status" value="1"/>
</dbReference>
<name>A0A915D6M4_9BILA</name>
<evidence type="ECO:0000256" key="9">
    <source>
        <dbReference type="SAM" id="MobiDB-lite"/>
    </source>
</evidence>
<dbReference type="WBParaSite" id="jg16289">
    <property type="protein sequence ID" value="jg16289"/>
    <property type="gene ID" value="jg16289"/>
</dbReference>
<keyword evidence="3" id="KW-0217">Developmental protein</keyword>
<comment type="subcellular location">
    <subcellularLocation>
        <location evidence="1 7 8">Nucleus</location>
    </subcellularLocation>
</comment>
<dbReference type="InterPro" id="IPR017970">
    <property type="entry name" value="Homeobox_CS"/>
</dbReference>
<dbReference type="SUPFAM" id="SSF46689">
    <property type="entry name" value="Homeodomain-like"/>
    <property type="match status" value="1"/>
</dbReference>
<evidence type="ECO:0000259" key="10">
    <source>
        <dbReference type="PROSITE" id="PS50071"/>
    </source>
</evidence>
<dbReference type="Pfam" id="PF00046">
    <property type="entry name" value="Homeodomain"/>
    <property type="match status" value="1"/>
</dbReference>
<evidence type="ECO:0000256" key="7">
    <source>
        <dbReference type="PROSITE-ProRule" id="PRU00108"/>
    </source>
</evidence>
<keyword evidence="6 7" id="KW-0539">Nucleus</keyword>
<sequence length="396" mass="44832">MMARSSDFVFTADQVAVLCDILHKTNLIDRLAQFIWTIPPIEEYKQNESVLKAQALISFHKQNFKELYSILQSNHFSPSNHTELQDLWMRAHYTEAEKIRGRELGAVGKYRIRRKFPLPRTIWDGEETSYCFREKSRVILRDSYKKNPYPSPKEKKELAEKTNLTQTQVSNWFKNRRQRDRAAGAREDHPDDDFGDSSDGDLDQLDPTQLEVTPSSRLRKLNHTNKNRANSSSESTDFFLQPGDCIRKWDPLEQHMQFQEQVYSHTDQQQPSSSSTAENYEQLAAVAAAASWNNNLAMQWMASQQAAAVAAVGYGTTTGQQQQLHPQQRQQTTRVAGGYVEAGSEEEGVQQVNVYVPAPTLPPLSMAATTTDMLGAADRAEITAGARSTAVSYHNL</sequence>
<dbReference type="InterPro" id="IPR001356">
    <property type="entry name" value="HD"/>
</dbReference>
<dbReference type="FunFam" id="1.10.10.60:FF:000046">
    <property type="entry name" value="SIX homeobox 3"/>
    <property type="match status" value="1"/>
</dbReference>
<feature type="compositionally biased region" description="Acidic residues" evidence="9">
    <location>
        <begin position="190"/>
        <end position="204"/>
    </location>
</feature>